<dbReference type="OrthoDB" id="7683421at2759"/>
<dbReference type="Proteomes" id="UP001152795">
    <property type="component" value="Unassembled WGS sequence"/>
</dbReference>
<dbReference type="EMBL" id="CACRXK020003826">
    <property type="protein sequence ID" value="CAB4000395.1"/>
    <property type="molecule type" value="Genomic_DNA"/>
</dbReference>
<dbReference type="AlphaFoldDB" id="A0A7D9I8W3"/>
<comment type="caution">
    <text evidence="1">The sequence shown here is derived from an EMBL/GenBank/DDBJ whole genome shotgun (WGS) entry which is preliminary data.</text>
</comment>
<accession>A0A7D9I8W3</accession>
<dbReference type="InterPro" id="IPR052958">
    <property type="entry name" value="IFN-induced_PKR_regulator"/>
</dbReference>
<evidence type="ECO:0000313" key="1">
    <source>
        <dbReference type="EMBL" id="CAB4000395.1"/>
    </source>
</evidence>
<protein>
    <submittedName>
        <fullName evidence="1">Uncharacterized protein</fullName>
    </submittedName>
</protein>
<name>A0A7D9I8W3_PARCT</name>
<organism evidence="1 2">
    <name type="scientific">Paramuricea clavata</name>
    <name type="common">Red gorgonian</name>
    <name type="synonym">Violescent sea-whip</name>
    <dbReference type="NCBI Taxonomy" id="317549"/>
    <lineage>
        <taxon>Eukaryota</taxon>
        <taxon>Metazoa</taxon>
        <taxon>Cnidaria</taxon>
        <taxon>Anthozoa</taxon>
        <taxon>Octocorallia</taxon>
        <taxon>Malacalcyonacea</taxon>
        <taxon>Plexauridae</taxon>
        <taxon>Paramuricea</taxon>
    </lineage>
</organism>
<keyword evidence="2" id="KW-1185">Reference proteome</keyword>
<dbReference type="PANTHER" id="PTHR46289">
    <property type="entry name" value="52 KDA REPRESSOR OF THE INHIBITOR OF THE PROTEIN KINASE-LIKE PROTEIN-RELATED"/>
    <property type="match status" value="1"/>
</dbReference>
<gene>
    <name evidence="1" type="ORF">PACLA_8A037405</name>
</gene>
<dbReference type="PANTHER" id="PTHR46289:SF14">
    <property type="entry name" value="DUF4371 DOMAIN-CONTAINING PROTEIN"/>
    <property type="match status" value="1"/>
</dbReference>
<reference evidence="1" key="1">
    <citation type="submission" date="2020-04" db="EMBL/GenBank/DDBJ databases">
        <authorList>
            <person name="Alioto T."/>
            <person name="Alioto T."/>
            <person name="Gomez Garrido J."/>
        </authorList>
    </citation>
    <scope>NUCLEOTIDE SEQUENCE</scope>
    <source>
        <strain evidence="1">A484AB</strain>
    </source>
</reference>
<evidence type="ECO:0000313" key="2">
    <source>
        <dbReference type="Proteomes" id="UP001152795"/>
    </source>
</evidence>
<proteinExistence type="predicted"/>
<sequence>MKEHLGRDVPYFPCLAHLFNTTVEHSCEASVAVCKKFEILQELFVFCTSSKKRYSVFHDKVKENDSGGALELRNLSATCWSTRADSIAVWFNRFKAVWLSFDEITQGLEELEDSDDNKMKAKAENLLARIRSFQFIVMVMFMKNVMIKTKILTKQV</sequence>